<dbReference type="InterPro" id="IPR052158">
    <property type="entry name" value="INH-QAR"/>
</dbReference>
<dbReference type="AlphaFoldDB" id="A0A1G7Y2I9"/>
<dbReference type="CDD" id="cd03138">
    <property type="entry name" value="GATase1_AraC_2"/>
    <property type="match status" value="1"/>
</dbReference>
<dbReference type="InterPro" id="IPR002818">
    <property type="entry name" value="DJ-1/PfpI"/>
</dbReference>
<evidence type="ECO:0000313" key="4">
    <source>
        <dbReference type="EMBL" id="SDG90476.1"/>
    </source>
</evidence>
<dbReference type="GO" id="GO:0043565">
    <property type="term" value="F:sequence-specific DNA binding"/>
    <property type="evidence" value="ECO:0007669"/>
    <property type="project" value="InterPro"/>
</dbReference>
<dbReference type="SMART" id="SM00342">
    <property type="entry name" value="HTH_ARAC"/>
    <property type="match status" value="1"/>
</dbReference>
<keyword evidence="5" id="KW-1185">Reference proteome</keyword>
<keyword evidence="1" id="KW-0805">Transcription regulation</keyword>
<dbReference type="OrthoDB" id="9793422at2"/>
<evidence type="ECO:0000259" key="3">
    <source>
        <dbReference type="PROSITE" id="PS01124"/>
    </source>
</evidence>
<name>A0A1G7Y2I9_9HYPH</name>
<dbReference type="Gene3D" id="1.10.10.60">
    <property type="entry name" value="Homeodomain-like"/>
    <property type="match status" value="2"/>
</dbReference>
<dbReference type="Gene3D" id="3.40.50.880">
    <property type="match status" value="1"/>
</dbReference>
<dbReference type="InterPro" id="IPR009057">
    <property type="entry name" value="Homeodomain-like_sf"/>
</dbReference>
<keyword evidence="4" id="KW-0238">DNA-binding</keyword>
<evidence type="ECO:0000256" key="1">
    <source>
        <dbReference type="ARBA" id="ARBA00023015"/>
    </source>
</evidence>
<feature type="domain" description="HTH araC/xylS-type" evidence="3">
    <location>
        <begin position="206"/>
        <end position="304"/>
    </location>
</feature>
<dbReference type="Pfam" id="PF01965">
    <property type="entry name" value="DJ-1_PfpI"/>
    <property type="match status" value="1"/>
</dbReference>
<evidence type="ECO:0000313" key="5">
    <source>
        <dbReference type="Proteomes" id="UP000199495"/>
    </source>
</evidence>
<organism evidence="4 5">
    <name type="scientific">Pelagibacterium luteolum</name>
    <dbReference type="NCBI Taxonomy" id="440168"/>
    <lineage>
        <taxon>Bacteria</taxon>
        <taxon>Pseudomonadati</taxon>
        <taxon>Pseudomonadota</taxon>
        <taxon>Alphaproteobacteria</taxon>
        <taxon>Hyphomicrobiales</taxon>
        <taxon>Devosiaceae</taxon>
        <taxon>Pelagibacterium</taxon>
    </lineage>
</organism>
<dbReference type="InterPro" id="IPR029062">
    <property type="entry name" value="Class_I_gatase-like"/>
</dbReference>
<dbReference type="PANTHER" id="PTHR43130">
    <property type="entry name" value="ARAC-FAMILY TRANSCRIPTIONAL REGULATOR"/>
    <property type="match status" value="1"/>
</dbReference>
<dbReference type="PANTHER" id="PTHR43130:SF3">
    <property type="entry name" value="HTH-TYPE TRANSCRIPTIONAL REGULATOR RV1931C"/>
    <property type="match status" value="1"/>
</dbReference>
<accession>A0A1G7Y2I9</accession>
<dbReference type="Pfam" id="PF12833">
    <property type="entry name" value="HTH_18"/>
    <property type="match status" value="1"/>
</dbReference>
<protein>
    <submittedName>
        <fullName evidence="4">Transcriptional regulator GlxA family, contains an amidase domain and an AraC-type DNA-binding HTH domain</fullName>
    </submittedName>
</protein>
<dbReference type="InterPro" id="IPR018060">
    <property type="entry name" value="HTH_AraC"/>
</dbReference>
<reference evidence="4 5" key="1">
    <citation type="submission" date="2016-10" db="EMBL/GenBank/DDBJ databases">
        <authorList>
            <person name="de Groot N.N."/>
        </authorList>
    </citation>
    <scope>NUCLEOTIDE SEQUENCE [LARGE SCALE GENOMIC DNA]</scope>
    <source>
        <strain evidence="4 5">CGMCC 1.10267</strain>
    </source>
</reference>
<dbReference type="GO" id="GO:0003700">
    <property type="term" value="F:DNA-binding transcription factor activity"/>
    <property type="evidence" value="ECO:0007669"/>
    <property type="project" value="InterPro"/>
</dbReference>
<dbReference type="EMBL" id="FNCS01000012">
    <property type="protein sequence ID" value="SDG90476.1"/>
    <property type="molecule type" value="Genomic_DNA"/>
</dbReference>
<dbReference type="STRING" id="440168.SAMN04487974_1128"/>
<gene>
    <name evidence="4" type="ORF">SAMN04487974_1128</name>
</gene>
<evidence type="ECO:0000256" key="2">
    <source>
        <dbReference type="ARBA" id="ARBA00023163"/>
    </source>
</evidence>
<proteinExistence type="predicted"/>
<dbReference type="Proteomes" id="UP000199495">
    <property type="component" value="Unassembled WGS sequence"/>
</dbReference>
<dbReference type="SUPFAM" id="SSF52317">
    <property type="entry name" value="Class I glutamine amidotransferase-like"/>
    <property type="match status" value="1"/>
</dbReference>
<keyword evidence="2" id="KW-0804">Transcription</keyword>
<dbReference type="RefSeq" id="WP_090597619.1">
    <property type="nucleotide sequence ID" value="NZ_FNCS01000012.1"/>
</dbReference>
<dbReference type="PROSITE" id="PS01124">
    <property type="entry name" value="HTH_ARAC_FAMILY_2"/>
    <property type="match status" value="1"/>
</dbReference>
<dbReference type="SUPFAM" id="SSF46689">
    <property type="entry name" value="Homeodomain-like"/>
    <property type="match status" value="2"/>
</dbReference>
<sequence length="307" mass="34000">MPRTIDIGLLEYPGAQEAALFGLTDLFEIANHPDRPHLKVTRWRAENNHLVPIKESRAPSAMIIPSGKLGPVTAAIAQEFAPGLRDLHTAGTTLASVCVGAFILGETGLVAGRSATTHWGAADEFRTRFPDVNLDVDRLIIDEGDIITAGGMMAWTDLGLSLVDRYLGPSAMLETAGTMLIDPPGREQRYYCTFVPSLNHGDAAVLGVQHWLHASFSGDIVLADLARKSGLEERTFLRRFRKATGMTVTEYVQRFRMNKAREMLQFGTEAVDQIVWRVGYTDPSAFRKMFLKIVGLSPSEYRRRFHA</sequence>